<keyword evidence="3" id="KW-0862">Zinc</keyword>
<dbReference type="InterPro" id="IPR002893">
    <property type="entry name" value="Znf_MYND"/>
</dbReference>
<dbReference type="SUPFAM" id="SSF144232">
    <property type="entry name" value="HIT/MYND zinc finger-like"/>
    <property type="match status" value="1"/>
</dbReference>
<evidence type="ECO:0000313" key="6">
    <source>
        <dbReference type="EMBL" id="KAK8068634.1"/>
    </source>
</evidence>
<protein>
    <recommendedName>
        <fullName evidence="5">MYND-type domain-containing protein</fullName>
    </recommendedName>
</protein>
<dbReference type="Proteomes" id="UP001446871">
    <property type="component" value="Unassembled WGS sequence"/>
</dbReference>
<dbReference type="Pfam" id="PF01753">
    <property type="entry name" value="zf-MYND"/>
    <property type="match status" value="1"/>
</dbReference>
<dbReference type="EMBL" id="JAQQWM010000004">
    <property type="protein sequence ID" value="KAK8068634.1"/>
    <property type="molecule type" value="Genomic_DNA"/>
</dbReference>
<evidence type="ECO:0000256" key="1">
    <source>
        <dbReference type="ARBA" id="ARBA00022723"/>
    </source>
</evidence>
<reference evidence="6 7" key="1">
    <citation type="submission" date="2023-01" db="EMBL/GenBank/DDBJ databases">
        <title>Analysis of 21 Apiospora genomes using comparative genomics revels a genus with tremendous synthesis potential of carbohydrate active enzymes and secondary metabolites.</title>
        <authorList>
            <person name="Sorensen T."/>
        </authorList>
    </citation>
    <scope>NUCLEOTIDE SEQUENCE [LARGE SCALE GENOMIC DNA]</scope>
    <source>
        <strain evidence="6 7">CBS 83171</strain>
    </source>
</reference>
<sequence length="567" mass="63880">MSLQPICANRPCGKPGTAWCGSCLMVLYCGPQCQKEHWVKHKTDCKSDLLKPTWLPQWNIQRRAPAFVSHNVPSSSAFNFKDGKYLWGNMPACDILNLAENEGTKIQSDPDLLFAASGDLRNVLETLVGVPSTYGGKLNIMVNDRDLDMVARNVLMWLLLLVEKDPLIAAQNIVHLWYSAFITPTLMNTLKMEIEPLIHAVCAKVEHRCDIALHSKTFETPRGTLRVLLKKQSWNALLDYTKVPDVTVAKAQEARRAVMLAPSRIDYRERAYFQEDPPTRFGAHKFREHGILLPMGASSEAFTVPNPIPLSRQQGSGNVLTEDGTHSTMFTNSGGWHTMDSADPTNGWRMSRIRKKAGSPAAVNDVFGRLYYHVVELVVDVHKRLPSANLGVEMMQMDANDLFGHLGPRQTRFDRIETSNIADLAYLNPVGAVSRLGPLLKPPSENPHATLITLFMNAVHDIATLSGVNNHTPPLHEFDAGVLRMMSIMKMFKDFDGLFAKYIERIEFVPVLHSMGMEMKETHTIVDKWPMRLKKRPDEAGAKEEFQDLCNSQHTGGDRYVEWRIRR</sequence>
<evidence type="ECO:0000259" key="5">
    <source>
        <dbReference type="PROSITE" id="PS50865"/>
    </source>
</evidence>
<feature type="domain" description="MYND-type" evidence="5">
    <location>
        <begin position="9"/>
        <end position="45"/>
    </location>
</feature>
<accession>A0ABR1VBQ8</accession>
<gene>
    <name evidence="6" type="ORF">PG996_007746</name>
</gene>
<evidence type="ECO:0000256" key="2">
    <source>
        <dbReference type="ARBA" id="ARBA00022771"/>
    </source>
</evidence>
<keyword evidence="7" id="KW-1185">Reference proteome</keyword>
<proteinExistence type="predicted"/>
<keyword evidence="1" id="KW-0479">Metal-binding</keyword>
<dbReference type="PROSITE" id="PS50865">
    <property type="entry name" value="ZF_MYND_2"/>
    <property type="match status" value="1"/>
</dbReference>
<evidence type="ECO:0000256" key="4">
    <source>
        <dbReference type="PROSITE-ProRule" id="PRU00134"/>
    </source>
</evidence>
<comment type="caution">
    <text evidence="6">The sequence shown here is derived from an EMBL/GenBank/DDBJ whole genome shotgun (WGS) entry which is preliminary data.</text>
</comment>
<evidence type="ECO:0000256" key="3">
    <source>
        <dbReference type="ARBA" id="ARBA00022833"/>
    </source>
</evidence>
<dbReference type="Pfam" id="PF14737">
    <property type="entry name" value="DUF4470"/>
    <property type="match status" value="1"/>
</dbReference>
<keyword evidence="2 4" id="KW-0863">Zinc-finger</keyword>
<name>A0ABR1VBQ8_9PEZI</name>
<dbReference type="InterPro" id="IPR027974">
    <property type="entry name" value="DUF4470"/>
</dbReference>
<organism evidence="6 7">
    <name type="scientific">Apiospora saccharicola</name>
    <dbReference type="NCBI Taxonomy" id="335842"/>
    <lineage>
        <taxon>Eukaryota</taxon>
        <taxon>Fungi</taxon>
        <taxon>Dikarya</taxon>
        <taxon>Ascomycota</taxon>
        <taxon>Pezizomycotina</taxon>
        <taxon>Sordariomycetes</taxon>
        <taxon>Xylariomycetidae</taxon>
        <taxon>Amphisphaeriales</taxon>
        <taxon>Apiosporaceae</taxon>
        <taxon>Apiospora</taxon>
    </lineage>
</organism>
<dbReference type="Gene3D" id="6.10.140.2220">
    <property type="match status" value="1"/>
</dbReference>
<evidence type="ECO:0000313" key="7">
    <source>
        <dbReference type="Proteomes" id="UP001446871"/>
    </source>
</evidence>